<dbReference type="PROSITE" id="PS50404">
    <property type="entry name" value="GST_NTER"/>
    <property type="match status" value="1"/>
</dbReference>
<dbReference type="InterPro" id="IPR034345">
    <property type="entry name" value="Gtt2-like_N"/>
</dbReference>
<dbReference type="InterPro" id="IPR036249">
    <property type="entry name" value="Thioredoxin-like_sf"/>
</dbReference>
<dbReference type="SUPFAM" id="SSF52833">
    <property type="entry name" value="Thioredoxin-like"/>
    <property type="match status" value="1"/>
</dbReference>
<dbReference type="InterPro" id="IPR004045">
    <property type="entry name" value="Glutathione_S-Trfase_N"/>
</dbReference>
<dbReference type="Pfam" id="PF13409">
    <property type="entry name" value="GST_N_2"/>
    <property type="match status" value="1"/>
</dbReference>
<dbReference type="Gene3D" id="1.20.1050.10">
    <property type="match status" value="1"/>
</dbReference>
<accession>A0A845MF55</accession>
<dbReference type="InterPro" id="IPR004046">
    <property type="entry name" value="GST_C"/>
</dbReference>
<dbReference type="Pfam" id="PF14497">
    <property type="entry name" value="GST_C_3"/>
    <property type="match status" value="1"/>
</dbReference>
<keyword evidence="4" id="KW-1185">Reference proteome</keyword>
<feature type="domain" description="GST N-terminal" evidence="1">
    <location>
        <begin position="1"/>
        <end position="81"/>
    </location>
</feature>
<organism evidence="3 4">
    <name type="scientific">Sneathiella chungangensis</name>
    <dbReference type="NCBI Taxonomy" id="1418234"/>
    <lineage>
        <taxon>Bacteria</taxon>
        <taxon>Pseudomonadati</taxon>
        <taxon>Pseudomonadota</taxon>
        <taxon>Alphaproteobacteria</taxon>
        <taxon>Sneathiellales</taxon>
        <taxon>Sneathiellaceae</taxon>
        <taxon>Sneathiella</taxon>
    </lineage>
</organism>
<dbReference type="PANTHER" id="PTHR44051:SF8">
    <property type="entry name" value="GLUTATHIONE S-TRANSFERASE GSTA"/>
    <property type="match status" value="1"/>
</dbReference>
<dbReference type="InterPro" id="IPR040079">
    <property type="entry name" value="Glutathione_S-Trfase"/>
</dbReference>
<name>A0A845MF55_9PROT</name>
<evidence type="ECO:0000259" key="2">
    <source>
        <dbReference type="PROSITE" id="PS50405"/>
    </source>
</evidence>
<dbReference type="GO" id="GO:0016740">
    <property type="term" value="F:transferase activity"/>
    <property type="evidence" value="ECO:0007669"/>
    <property type="project" value="UniProtKB-KW"/>
</dbReference>
<comment type="caution">
    <text evidence="3">The sequence shown here is derived from an EMBL/GenBank/DDBJ whole genome shotgun (WGS) entry which is preliminary data.</text>
</comment>
<sequence>MKLYDFPGPPSPRRVRIFLAEKGVELETISINIREGAQFAKDFKSINPHCTIPVLELDDGSHISSIDAINRYLEEKFPEPPLFGRTIEERAHINDWCHYINVNGFMAVAEALRNSAPRLAGRALTGPRNVEQIPELAERGRQRVLYFFEDLDNQLNGQDFVVGTSYSVADIGAMVVVDFATGMAKVEMPDGLDNLKRWHAAVSARPSAGA</sequence>
<reference evidence="3 4" key="1">
    <citation type="journal article" date="2014" name="Int. J. Syst. Evol. Microbiol.">
        <title>Sneathiella chungangensis sp. nov., isolated from a marine sand, and emended description of the genus Sneathiella.</title>
        <authorList>
            <person name="Siamphan C."/>
            <person name="Kim H."/>
            <person name="Lee J.S."/>
            <person name="Kim W."/>
        </authorList>
    </citation>
    <scope>NUCLEOTIDE SEQUENCE [LARGE SCALE GENOMIC DNA]</scope>
    <source>
        <strain evidence="3 4">KCTC 32476</strain>
    </source>
</reference>
<feature type="domain" description="GST C-terminal" evidence="2">
    <location>
        <begin position="86"/>
        <end position="210"/>
    </location>
</feature>
<dbReference type="AlphaFoldDB" id="A0A845MF55"/>
<protein>
    <submittedName>
        <fullName evidence="3">Glutathione S-transferase</fullName>
    </submittedName>
</protein>
<dbReference type="SFLD" id="SFLDG00358">
    <property type="entry name" value="Main_(cytGST)"/>
    <property type="match status" value="1"/>
</dbReference>
<proteinExistence type="predicted"/>
<evidence type="ECO:0000313" key="4">
    <source>
        <dbReference type="Proteomes" id="UP000445696"/>
    </source>
</evidence>
<dbReference type="PANTHER" id="PTHR44051">
    <property type="entry name" value="GLUTATHIONE S-TRANSFERASE-RELATED"/>
    <property type="match status" value="1"/>
</dbReference>
<dbReference type="InterPro" id="IPR036282">
    <property type="entry name" value="Glutathione-S-Trfase_C_sf"/>
</dbReference>
<dbReference type="Proteomes" id="UP000445696">
    <property type="component" value="Unassembled WGS sequence"/>
</dbReference>
<dbReference type="InterPro" id="IPR010987">
    <property type="entry name" value="Glutathione-S-Trfase_C-like"/>
</dbReference>
<keyword evidence="3" id="KW-0808">Transferase</keyword>
<dbReference type="RefSeq" id="WP_161338306.1">
    <property type="nucleotide sequence ID" value="NZ_JBHSDG010000001.1"/>
</dbReference>
<dbReference type="SFLD" id="SFLDS00019">
    <property type="entry name" value="Glutathione_Transferase_(cytos"/>
    <property type="match status" value="1"/>
</dbReference>
<dbReference type="PROSITE" id="PS50405">
    <property type="entry name" value="GST_CTER"/>
    <property type="match status" value="1"/>
</dbReference>
<evidence type="ECO:0000313" key="3">
    <source>
        <dbReference type="EMBL" id="MZR21877.1"/>
    </source>
</evidence>
<dbReference type="CDD" id="cd03051">
    <property type="entry name" value="GST_N_GTT2_like"/>
    <property type="match status" value="1"/>
</dbReference>
<dbReference type="SUPFAM" id="SSF47616">
    <property type="entry name" value="GST C-terminal domain-like"/>
    <property type="match status" value="1"/>
</dbReference>
<dbReference type="EMBL" id="WTVA01000002">
    <property type="protein sequence ID" value="MZR21877.1"/>
    <property type="molecule type" value="Genomic_DNA"/>
</dbReference>
<dbReference type="OrthoDB" id="9810080at2"/>
<evidence type="ECO:0000259" key="1">
    <source>
        <dbReference type="PROSITE" id="PS50404"/>
    </source>
</evidence>
<dbReference type="Gene3D" id="3.40.30.10">
    <property type="entry name" value="Glutaredoxin"/>
    <property type="match status" value="1"/>
</dbReference>
<gene>
    <name evidence="3" type="ORF">GQF03_06000</name>
</gene>